<dbReference type="EMBL" id="KV931510">
    <property type="protein sequence ID" value="PIO32319.1"/>
    <property type="molecule type" value="Genomic_DNA"/>
</dbReference>
<feature type="compositionally biased region" description="Basic residues" evidence="1">
    <location>
        <begin position="1"/>
        <end position="11"/>
    </location>
</feature>
<evidence type="ECO:0000313" key="3">
    <source>
        <dbReference type="Proteomes" id="UP000228934"/>
    </source>
</evidence>
<dbReference type="OrthoDB" id="9329195at2759"/>
<accession>A0A2G9RWP3</accession>
<evidence type="ECO:0000256" key="1">
    <source>
        <dbReference type="SAM" id="MobiDB-lite"/>
    </source>
</evidence>
<dbReference type="AlphaFoldDB" id="A0A2G9RWP3"/>
<keyword evidence="3" id="KW-1185">Reference proteome</keyword>
<gene>
    <name evidence="2" type="ORF">AB205_0081340</name>
</gene>
<name>A0A2G9RWP3_AQUCT</name>
<dbReference type="Proteomes" id="UP000228934">
    <property type="component" value="Unassembled WGS sequence"/>
</dbReference>
<sequence>MPRTHGRTFHLQKSDGRRRTKSGGKSDRVWSPSDFRRTVSVGFLRKSDSSREPGLRRACKDSLHDKLEICLKGLDTSFPQMSTGTKQSIYNTFIRPYLTTKDTSNAIVCYNQTNANSSAWLVTNMASFLSSTSDVDLMHFANDTMLQIFANDASCVALASKLTFSQSTSVYYTSLLTSNANFNLSSLPPVFLCFLNPSALKNLTVDDSLALTKKLNKQCFPTSPGQAASKPTTEQLQTDRQ</sequence>
<proteinExistence type="predicted"/>
<feature type="region of interest" description="Disordered" evidence="1">
    <location>
        <begin position="1"/>
        <end position="30"/>
    </location>
</feature>
<organism evidence="2 3">
    <name type="scientific">Aquarana catesbeiana</name>
    <name type="common">American bullfrog</name>
    <name type="synonym">Rana catesbeiana</name>
    <dbReference type="NCBI Taxonomy" id="8400"/>
    <lineage>
        <taxon>Eukaryota</taxon>
        <taxon>Metazoa</taxon>
        <taxon>Chordata</taxon>
        <taxon>Craniata</taxon>
        <taxon>Vertebrata</taxon>
        <taxon>Euteleostomi</taxon>
        <taxon>Amphibia</taxon>
        <taxon>Batrachia</taxon>
        <taxon>Anura</taxon>
        <taxon>Neobatrachia</taxon>
        <taxon>Ranoidea</taxon>
        <taxon>Ranidae</taxon>
        <taxon>Aquarana</taxon>
    </lineage>
</organism>
<protein>
    <submittedName>
        <fullName evidence="2">Uncharacterized protein</fullName>
    </submittedName>
</protein>
<reference evidence="3" key="1">
    <citation type="journal article" date="2017" name="Nat. Commun.">
        <title>The North American bullfrog draft genome provides insight into hormonal regulation of long noncoding RNA.</title>
        <authorList>
            <person name="Hammond S.A."/>
            <person name="Warren R.L."/>
            <person name="Vandervalk B.P."/>
            <person name="Kucuk E."/>
            <person name="Khan H."/>
            <person name="Gibb E.A."/>
            <person name="Pandoh P."/>
            <person name="Kirk H."/>
            <person name="Zhao Y."/>
            <person name="Jones M."/>
            <person name="Mungall A.J."/>
            <person name="Coope R."/>
            <person name="Pleasance S."/>
            <person name="Moore R.A."/>
            <person name="Holt R.A."/>
            <person name="Round J.M."/>
            <person name="Ohora S."/>
            <person name="Walle B.V."/>
            <person name="Veldhoen N."/>
            <person name="Helbing C.C."/>
            <person name="Birol I."/>
        </authorList>
    </citation>
    <scope>NUCLEOTIDE SEQUENCE [LARGE SCALE GENOMIC DNA]</scope>
</reference>
<feature type="region of interest" description="Disordered" evidence="1">
    <location>
        <begin position="221"/>
        <end position="241"/>
    </location>
</feature>
<evidence type="ECO:0000313" key="2">
    <source>
        <dbReference type="EMBL" id="PIO32319.1"/>
    </source>
</evidence>